<dbReference type="InterPro" id="IPR016187">
    <property type="entry name" value="CTDL_fold"/>
</dbReference>
<feature type="region of interest" description="Disordered" evidence="1">
    <location>
        <begin position="153"/>
        <end position="203"/>
    </location>
</feature>
<comment type="caution">
    <text evidence="3">The sequence shown here is derived from an EMBL/GenBank/DDBJ whole genome shotgun (WGS) entry which is preliminary data.</text>
</comment>
<gene>
    <name evidence="3" type="ORF">NP493_3g05023</name>
</gene>
<reference evidence="3" key="1">
    <citation type="journal article" date="2023" name="Mol. Biol. Evol.">
        <title>Third-Generation Sequencing Reveals the Adaptive Role of the Epigenome in Three Deep-Sea Polychaetes.</title>
        <authorList>
            <person name="Perez M."/>
            <person name="Aroh O."/>
            <person name="Sun Y."/>
            <person name="Lan Y."/>
            <person name="Juniper S.K."/>
            <person name="Young C.R."/>
            <person name="Angers B."/>
            <person name="Qian P.Y."/>
        </authorList>
    </citation>
    <scope>NUCLEOTIDE SEQUENCE</scope>
    <source>
        <strain evidence="3">R07B-5</strain>
    </source>
</reference>
<evidence type="ECO:0000256" key="1">
    <source>
        <dbReference type="SAM" id="MobiDB-lite"/>
    </source>
</evidence>
<accession>A0AAD9ULU5</accession>
<evidence type="ECO:0000313" key="3">
    <source>
        <dbReference type="EMBL" id="KAK2194022.1"/>
    </source>
</evidence>
<proteinExistence type="predicted"/>
<dbReference type="Gene3D" id="3.10.100.10">
    <property type="entry name" value="Mannose-Binding Protein A, subunit A"/>
    <property type="match status" value="1"/>
</dbReference>
<dbReference type="Proteomes" id="UP001209878">
    <property type="component" value="Unassembled WGS sequence"/>
</dbReference>
<dbReference type="AlphaFoldDB" id="A0AAD9ULU5"/>
<evidence type="ECO:0000313" key="4">
    <source>
        <dbReference type="Proteomes" id="UP001209878"/>
    </source>
</evidence>
<dbReference type="InterPro" id="IPR001304">
    <property type="entry name" value="C-type_lectin-like"/>
</dbReference>
<dbReference type="InterPro" id="IPR016186">
    <property type="entry name" value="C-type_lectin-like/link_sf"/>
</dbReference>
<name>A0AAD9ULU5_RIDPI</name>
<protein>
    <recommendedName>
        <fullName evidence="2">C-type lectin domain-containing protein</fullName>
    </recommendedName>
</protein>
<keyword evidence="4" id="KW-1185">Reference proteome</keyword>
<dbReference type="PROSITE" id="PS50041">
    <property type="entry name" value="C_TYPE_LECTIN_2"/>
    <property type="match status" value="1"/>
</dbReference>
<dbReference type="SUPFAM" id="SSF56436">
    <property type="entry name" value="C-type lectin-like"/>
    <property type="match status" value="1"/>
</dbReference>
<evidence type="ECO:0000259" key="2">
    <source>
        <dbReference type="PROSITE" id="PS50041"/>
    </source>
</evidence>
<feature type="compositionally biased region" description="Basic and acidic residues" evidence="1">
    <location>
        <begin position="153"/>
        <end position="171"/>
    </location>
</feature>
<sequence>MRATMVEDRDSRTHSFLQRQLQNLEMRNHHHLLEKQEYWLGATDLQVERRFRWDPSYTYVTSPTYWMYGNGVPLREPNNYLGYQNCMAIKRRPYTNVNSYYYDWIDDDCYQKKFYICERRGWFCWGWPCFERLYDKMPKVDIPRDMTADKMAEREEQLKREAAEAKAKDADFAVDGAADTDSVGRLGREEPRNTEQSTVDVLM</sequence>
<feature type="domain" description="C-type lectin" evidence="2">
    <location>
        <begin position="6"/>
        <end position="118"/>
    </location>
</feature>
<organism evidence="3 4">
    <name type="scientific">Ridgeia piscesae</name>
    <name type="common">Tubeworm</name>
    <dbReference type="NCBI Taxonomy" id="27915"/>
    <lineage>
        <taxon>Eukaryota</taxon>
        <taxon>Metazoa</taxon>
        <taxon>Spiralia</taxon>
        <taxon>Lophotrochozoa</taxon>
        <taxon>Annelida</taxon>
        <taxon>Polychaeta</taxon>
        <taxon>Sedentaria</taxon>
        <taxon>Canalipalpata</taxon>
        <taxon>Sabellida</taxon>
        <taxon>Siboglinidae</taxon>
        <taxon>Ridgeia</taxon>
    </lineage>
</organism>
<feature type="compositionally biased region" description="Polar residues" evidence="1">
    <location>
        <begin position="194"/>
        <end position="203"/>
    </location>
</feature>
<dbReference type="EMBL" id="JAODUO010000003">
    <property type="protein sequence ID" value="KAK2194022.1"/>
    <property type="molecule type" value="Genomic_DNA"/>
</dbReference>
<dbReference type="Pfam" id="PF00059">
    <property type="entry name" value="Lectin_C"/>
    <property type="match status" value="1"/>
</dbReference>